<feature type="transmembrane region" description="Helical" evidence="1">
    <location>
        <begin position="93"/>
        <end position="118"/>
    </location>
</feature>
<feature type="transmembrane region" description="Helical" evidence="1">
    <location>
        <begin position="57"/>
        <end position="81"/>
    </location>
</feature>
<reference evidence="2 3" key="1">
    <citation type="submission" date="2021-06" db="EMBL/GenBank/DDBJ databases">
        <authorList>
            <person name="Grouzdev D.S."/>
            <person name="Koziaeva V."/>
        </authorList>
    </citation>
    <scope>NUCLEOTIDE SEQUENCE [LARGE SCALE GENOMIC DNA]</scope>
    <source>
        <strain evidence="2 3">22</strain>
    </source>
</reference>
<protein>
    <recommendedName>
        <fullName evidence="4">Transmembrane protein</fullName>
    </recommendedName>
</protein>
<dbReference type="Proteomes" id="UP000766595">
    <property type="component" value="Unassembled WGS sequence"/>
</dbReference>
<keyword evidence="1" id="KW-0812">Transmembrane</keyword>
<feature type="transmembrane region" description="Helical" evidence="1">
    <location>
        <begin position="20"/>
        <end position="41"/>
    </location>
</feature>
<evidence type="ECO:0000313" key="2">
    <source>
        <dbReference type="EMBL" id="MBT9288799.1"/>
    </source>
</evidence>
<accession>A0A947GI47</accession>
<organism evidence="2 3">
    <name type="scientific">Prosthecodimorpha staleyi</name>
    <dbReference type="NCBI Taxonomy" id="2840188"/>
    <lineage>
        <taxon>Bacteria</taxon>
        <taxon>Pseudomonadati</taxon>
        <taxon>Pseudomonadota</taxon>
        <taxon>Alphaproteobacteria</taxon>
        <taxon>Hyphomicrobiales</taxon>
        <taxon>Ancalomicrobiaceae</taxon>
        <taxon>Prosthecodimorpha</taxon>
    </lineage>
</organism>
<dbReference type="EMBL" id="JAHHZF010000002">
    <property type="protein sequence ID" value="MBT9288799.1"/>
    <property type="molecule type" value="Genomic_DNA"/>
</dbReference>
<keyword evidence="1" id="KW-1133">Transmembrane helix</keyword>
<keyword evidence="1" id="KW-0472">Membrane</keyword>
<evidence type="ECO:0008006" key="4">
    <source>
        <dbReference type="Google" id="ProtNLM"/>
    </source>
</evidence>
<sequence length="165" mass="17106">MMDEPNRDARSRFARLRTGLVYMAVGPLVGACWFLALAMLFDPTIGRMVTTSFSGEIAALMLVASYLYGAAPAFAAGALLWRPTREPGFLECLWIGAVSSMLWAGLLGLFGLGTLLGVTTSPSAISVFLMVGSCGAVSAVVTAAILRRWAASRAAVPVAGGGTGT</sequence>
<dbReference type="RefSeq" id="WP_261967450.1">
    <property type="nucleotide sequence ID" value="NZ_JAHHZF010000002.1"/>
</dbReference>
<comment type="caution">
    <text evidence="2">The sequence shown here is derived from an EMBL/GenBank/DDBJ whole genome shotgun (WGS) entry which is preliminary data.</text>
</comment>
<gene>
    <name evidence="2" type="ORF">KL771_05025</name>
</gene>
<keyword evidence="3" id="KW-1185">Reference proteome</keyword>
<evidence type="ECO:0000313" key="3">
    <source>
        <dbReference type="Proteomes" id="UP000766595"/>
    </source>
</evidence>
<name>A0A947GI47_9HYPH</name>
<dbReference type="PROSITE" id="PS51257">
    <property type="entry name" value="PROKAR_LIPOPROTEIN"/>
    <property type="match status" value="1"/>
</dbReference>
<proteinExistence type="predicted"/>
<feature type="transmembrane region" description="Helical" evidence="1">
    <location>
        <begin position="124"/>
        <end position="146"/>
    </location>
</feature>
<evidence type="ECO:0000256" key="1">
    <source>
        <dbReference type="SAM" id="Phobius"/>
    </source>
</evidence>
<dbReference type="AlphaFoldDB" id="A0A947GI47"/>